<dbReference type="AlphaFoldDB" id="A0A2M7TUH4"/>
<name>A0A2M7TUH4_9BACT</name>
<accession>A0A2M7TUH4</accession>
<dbReference type="Proteomes" id="UP000229336">
    <property type="component" value="Unassembled WGS sequence"/>
</dbReference>
<reference evidence="2" key="1">
    <citation type="submission" date="2017-09" db="EMBL/GenBank/DDBJ databases">
        <title>Depth-based differentiation of microbial function through sediment-hosted aquifers and enrichment of novel symbionts in the deep terrestrial subsurface.</title>
        <authorList>
            <person name="Probst A.J."/>
            <person name="Ladd B."/>
            <person name="Jarett J.K."/>
            <person name="Geller-Mcgrath D.E."/>
            <person name="Sieber C.M.K."/>
            <person name="Emerson J.B."/>
            <person name="Anantharaman K."/>
            <person name="Thomas B.C."/>
            <person name="Malmstrom R."/>
            <person name="Stieglmeier M."/>
            <person name="Klingl A."/>
            <person name="Woyke T."/>
            <person name="Ryan C.M."/>
            <person name="Banfield J.F."/>
        </authorList>
    </citation>
    <scope>NUCLEOTIDE SEQUENCE [LARGE SCALE GENOMIC DNA]</scope>
</reference>
<evidence type="ECO:0000313" key="1">
    <source>
        <dbReference type="EMBL" id="PIZ61480.1"/>
    </source>
</evidence>
<comment type="caution">
    <text evidence="1">The sequence shown here is derived from an EMBL/GenBank/DDBJ whole genome shotgun (WGS) entry which is preliminary data.</text>
</comment>
<protein>
    <submittedName>
        <fullName evidence="1">Uncharacterized protein</fullName>
    </submittedName>
</protein>
<gene>
    <name evidence="1" type="ORF">COY20_00135</name>
</gene>
<evidence type="ECO:0000313" key="2">
    <source>
        <dbReference type="Proteomes" id="UP000229336"/>
    </source>
</evidence>
<organism evidence="1 2">
    <name type="scientific">Candidatus Shapirobacteria bacterium CG_4_10_14_0_2_um_filter_40_12</name>
    <dbReference type="NCBI Taxonomy" id="1974871"/>
    <lineage>
        <taxon>Bacteria</taxon>
        <taxon>Candidatus Shapironibacteriota</taxon>
    </lineage>
</organism>
<sequence length="69" mass="8027">MRSKTVSLLLELRNKVQLAKKKGSNILLYTFAGSGGTHYLKELVRVDKELTYINRPNQELVNLIYWTYP</sequence>
<dbReference type="EMBL" id="PFNX01000005">
    <property type="protein sequence ID" value="PIZ61480.1"/>
    <property type="molecule type" value="Genomic_DNA"/>
</dbReference>
<proteinExistence type="predicted"/>